<dbReference type="RefSeq" id="XP_067173575.1">
    <property type="nucleotide sequence ID" value="XM_067317474.1"/>
</dbReference>
<feature type="domain" description="AGC-kinase C-terminal" evidence="11">
    <location>
        <begin position="12"/>
        <end position="83"/>
    </location>
</feature>
<dbReference type="GeneID" id="106498525"/>
<keyword evidence="8" id="KW-0067">ATP-binding</keyword>
<feature type="compositionally biased region" description="Low complexity" evidence="9">
    <location>
        <begin position="121"/>
        <end position="130"/>
    </location>
</feature>
<evidence type="ECO:0000256" key="7">
    <source>
        <dbReference type="ARBA" id="ARBA00022777"/>
    </source>
</evidence>
<evidence type="ECO:0000256" key="2">
    <source>
        <dbReference type="ARBA" id="ARBA00022475"/>
    </source>
</evidence>
<keyword evidence="7" id="KW-0418">Kinase</keyword>
<dbReference type="Pfam" id="PF17820">
    <property type="entry name" value="PDZ_6"/>
    <property type="match status" value="1"/>
</dbReference>
<dbReference type="Gene3D" id="1.10.510.10">
    <property type="entry name" value="Transferase(Phosphotransferase) domain 1"/>
    <property type="match status" value="1"/>
</dbReference>
<organism evidence="12 13">
    <name type="scientific">Apteryx mantelli</name>
    <name type="common">North Island brown kiwi</name>
    <dbReference type="NCBI Taxonomy" id="2696672"/>
    <lineage>
        <taxon>Eukaryota</taxon>
        <taxon>Metazoa</taxon>
        <taxon>Chordata</taxon>
        <taxon>Craniata</taxon>
        <taxon>Vertebrata</taxon>
        <taxon>Euteleostomi</taxon>
        <taxon>Archelosauria</taxon>
        <taxon>Archosauria</taxon>
        <taxon>Dinosauria</taxon>
        <taxon>Saurischia</taxon>
        <taxon>Theropoda</taxon>
        <taxon>Coelurosauria</taxon>
        <taxon>Aves</taxon>
        <taxon>Palaeognathae</taxon>
        <taxon>Apterygiformes</taxon>
        <taxon>Apterygidae</taxon>
        <taxon>Apteryx</taxon>
    </lineage>
</organism>
<dbReference type="InterPro" id="IPR036034">
    <property type="entry name" value="PDZ_sf"/>
</dbReference>
<evidence type="ECO:0000259" key="10">
    <source>
        <dbReference type="PROSITE" id="PS50106"/>
    </source>
</evidence>
<dbReference type="SUPFAM" id="SSF50156">
    <property type="entry name" value="PDZ domain-like"/>
    <property type="match status" value="1"/>
</dbReference>
<feature type="compositionally biased region" description="Pro residues" evidence="9">
    <location>
        <begin position="425"/>
        <end position="436"/>
    </location>
</feature>
<feature type="compositionally biased region" description="Low complexity" evidence="9">
    <location>
        <begin position="480"/>
        <end position="491"/>
    </location>
</feature>
<evidence type="ECO:0000256" key="5">
    <source>
        <dbReference type="ARBA" id="ARBA00022737"/>
    </source>
</evidence>
<keyword evidence="2" id="KW-0472">Membrane</keyword>
<comment type="subcellular location">
    <subcellularLocation>
        <location evidence="1">Cell membrane</location>
    </subcellularLocation>
</comment>
<name>A0ABM4G8P8_9AVES</name>
<evidence type="ECO:0000256" key="6">
    <source>
        <dbReference type="ARBA" id="ARBA00022741"/>
    </source>
</evidence>
<feature type="compositionally biased region" description="Basic and acidic residues" evidence="9">
    <location>
        <begin position="599"/>
        <end position="609"/>
    </location>
</feature>
<dbReference type="InterPro" id="IPR041489">
    <property type="entry name" value="PDZ_6"/>
</dbReference>
<feature type="region of interest" description="Disordered" evidence="9">
    <location>
        <begin position="372"/>
        <end position="628"/>
    </location>
</feature>
<protein>
    <submittedName>
        <fullName evidence="13">Microtubule-associated serine/threonine-protein kinase 1-like</fullName>
    </submittedName>
</protein>
<feature type="compositionally biased region" description="Low complexity" evidence="9">
    <location>
        <begin position="408"/>
        <end position="424"/>
    </location>
</feature>
<evidence type="ECO:0000256" key="3">
    <source>
        <dbReference type="ARBA" id="ARBA00022527"/>
    </source>
</evidence>
<evidence type="ECO:0000256" key="1">
    <source>
        <dbReference type="ARBA" id="ARBA00004236"/>
    </source>
</evidence>
<feature type="non-terminal residue" evidence="13">
    <location>
        <position position="1"/>
    </location>
</feature>
<dbReference type="Proteomes" id="UP001652627">
    <property type="component" value="Unplaced"/>
</dbReference>
<keyword evidence="5" id="KW-0677">Repeat</keyword>
<reference evidence="13" key="1">
    <citation type="submission" date="2025-08" db="UniProtKB">
        <authorList>
            <consortium name="RefSeq"/>
        </authorList>
    </citation>
    <scope>IDENTIFICATION</scope>
    <source>
        <tissue evidence="13">Blood</tissue>
    </source>
</reference>
<keyword evidence="3" id="KW-0723">Serine/threonine-protein kinase</keyword>
<accession>A0ABM4G8P8</accession>
<dbReference type="InterPro" id="IPR001478">
    <property type="entry name" value="PDZ"/>
</dbReference>
<dbReference type="SMART" id="SM00228">
    <property type="entry name" value="PDZ"/>
    <property type="match status" value="1"/>
</dbReference>
<evidence type="ECO:0000256" key="4">
    <source>
        <dbReference type="ARBA" id="ARBA00022679"/>
    </source>
</evidence>
<dbReference type="PANTHER" id="PTHR14191:SF27">
    <property type="entry name" value="MICROTUBULE ASSOCIATED SERINE_THREONINE KINASE FAMILY MEMBER 4"/>
    <property type="match status" value="1"/>
</dbReference>
<dbReference type="Gene3D" id="3.30.200.20">
    <property type="entry name" value="Phosphorylase Kinase, domain 1"/>
    <property type="match status" value="1"/>
</dbReference>
<feature type="compositionally biased region" description="Low complexity" evidence="9">
    <location>
        <begin position="198"/>
        <end position="230"/>
    </location>
</feature>
<feature type="region of interest" description="Disordered" evidence="9">
    <location>
        <begin position="81"/>
        <end position="230"/>
    </location>
</feature>
<keyword evidence="12" id="KW-1185">Reference proteome</keyword>
<dbReference type="PANTHER" id="PTHR14191">
    <property type="entry name" value="PDZ DOMAIN CONTAINING PROTEIN"/>
    <property type="match status" value="1"/>
</dbReference>
<feature type="compositionally biased region" description="Low complexity" evidence="9">
    <location>
        <begin position="372"/>
        <end position="389"/>
    </location>
</feature>
<feature type="compositionally biased region" description="Basic and acidic residues" evidence="9">
    <location>
        <begin position="520"/>
        <end position="530"/>
    </location>
</feature>
<evidence type="ECO:0000256" key="9">
    <source>
        <dbReference type="SAM" id="MobiDB-lite"/>
    </source>
</evidence>
<evidence type="ECO:0000256" key="8">
    <source>
        <dbReference type="ARBA" id="ARBA00022840"/>
    </source>
</evidence>
<gene>
    <name evidence="13" type="primary">LOC106498525</name>
</gene>
<evidence type="ECO:0000259" key="11">
    <source>
        <dbReference type="PROSITE" id="PS51285"/>
    </source>
</evidence>
<keyword evidence="4" id="KW-0808">Transferase</keyword>
<feature type="compositionally biased region" description="Gly residues" evidence="9">
    <location>
        <begin position="568"/>
        <end position="579"/>
    </location>
</feature>
<evidence type="ECO:0000313" key="13">
    <source>
        <dbReference type="RefSeq" id="XP_067173575.1"/>
    </source>
</evidence>
<dbReference type="PROSITE" id="PS51285">
    <property type="entry name" value="AGC_KINASE_CTER"/>
    <property type="match status" value="1"/>
</dbReference>
<dbReference type="PROSITE" id="PS50106">
    <property type="entry name" value="PDZ"/>
    <property type="match status" value="1"/>
</dbReference>
<sequence>GAQEVKLHGFFAALDWTGLLRQKAEFVPHLESEEDTSYFDTRSDRYQHVASYEEDDTTEDEPVEIRQFSSCSPRFSKVYSSMEHLSQHEPKAPAKARAREEPGRRDRSWRTASPELKRAPGAEATAAATGEGERGPRAGEAPARAELGLRRPRHPGLAPEAAAGDKRSPRGPAKVTKSASATALSVIIPSGDGGGGSPLASPMSPRSLSSDPSSRDSSPSRDLAPAVAAPRAPVAIQRAGKKYGFTLRAIRVYMGDSDVYSVHHVVWHVEEGGPAHEAGLCAGDLITHVNGEPVHGLVHTEVVELILKSGTRVLVTTTPFENTSIRVGPARRGPCTAKMARRNRRGGAKEGQERRRSSLFRHLARQASLLHTSRSLSSLSRSLSSSDSLPGSPTHARAARSPTQPPRASDAALGASSPGSSPGSSAPPSPAPPGPHLRPSSLHGLSPKLQRQYRAARCKSAGSIPLSPLAHTPSPPAASPPARAAPAFPAKLHPKSAESPRLGRRAAPEKPPPPPLPRKHGLEPPRKDFPAEPPLQSLLEWEGESPGEAAPPPAARRLGRQELPLLLGGPGGGGDGPPGAGEEPERPPRGPPKALSPVQEHEQGRRGEPEGGPPVPLLVEPPRGPPAP</sequence>
<keyword evidence="2" id="KW-1003">Cell membrane</keyword>
<keyword evidence="6" id="KW-0547">Nucleotide-binding</keyword>
<feature type="region of interest" description="Disordered" evidence="9">
    <location>
        <begin position="329"/>
        <end position="357"/>
    </location>
</feature>
<feature type="compositionally biased region" description="Basic and acidic residues" evidence="9">
    <location>
        <begin position="85"/>
        <end position="120"/>
    </location>
</feature>
<proteinExistence type="predicted"/>
<dbReference type="InterPro" id="IPR051067">
    <property type="entry name" value="NHER"/>
</dbReference>
<evidence type="ECO:0000313" key="12">
    <source>
        <dbReference type="Proteomes" id="UP001652627"/>
    </source>
</evidence>
<feature type="domain" description="PDZ" evidence="10">
    <location>
        <begin position="233"/>
        <end position="321"/>
    </location>
</feature>
<dbReference type="InterPro" id="IPR000961">
    <property type="entry name" value="AGC-kinase_C"/>
</dbReference>
<dbReference type="Gene3D" id="2.30.42.10">
    <property type="match status" value="1"/>
</dbReference>
<feature type="compositionally biased region" description="Basic and acidic residues" evidence="9">
    <location>
        <begin position="347"/>
        <end position="356"/>
    </location>
</feature>